<dbReference type="UniPathway" id="UPA00050">
    <property type="reaction ID" value="UER00461"/>
</dbReference>
<dbReference type="SUPFAM" id="SSF55021">
    <property type="entry name" value="ACT-like"/>
    <property type="match status" value="1"/>
</dbReference>
<dbReference type="GO" id="GO:0009090">
    <property type="term" value="P:homoserine biosynthetic process"/>
    <property type="evidence" value="ECO:0007669"/>
    <property type="project" value="TreeGrafter"/>
</dbReference>
<feature type="domain" description="Aspartate/glutamate/uridylate kinase" evidence="19">
    <location>
        <begin position="4"/>
        <end position="228"/>
    </location>
</feature>
<dbReference type="PANTHER" id="PTHR21499">
    <property type="entry name" value="ASPARTATE KINASE"/>
    <property type="match status" value="1"/>
</dbReference>
<dbReference type="SUPFAM" id="SSF53633">
    <property type="entry name" value="Carbamate kinase-like"/>
    <property type="match status" value="1"/>
</dbReference>
<keyword evidence="8 18" id="KW-0028">Amino-acid biosynthesis</keyword>
<dbReference type="Proteomes" id="UP000190637">
    <property type="component" value="Unassembled WGS sequence"/>
</dbReference>
<dbReference type="GO" id="GO:0004072">
    <property type="term" value="F:aspartate kinase activity"/>
    <property type="evidence" value="ECO:0007669"/>
    <property type="project" value="UniProtKB-EC"/>
</dbReference>
<feature type="domain" description="Aspartokinase ACT" evidence="20">
    <location>
        <begin position="343"/>
        <end position="401"/>
    </location>
</feature>
<evidence type="ECO:0000256" key="17">
    <source>
        <dbReference type="RuleBase" id="RU003448"/>
    </source>
</evidence>
<dbReference type="AlphaFoldDB" id="A0A1T4R907"/>
<keyword evidence="14" id="KW-0457">Lysine biosynthesis</keyword>
<dbReference type="Pfam" id="PF00696">
    <property type="entry name" value="AA_kinase"/>
    <property type="match status" value="1"/>
</dbReference>
<evidence type="ECO:0000256" key="5">
    <source>
        <dbReference type="ARBA" id="ARBA00010122"/>
    </source>
</evidence>
<sequence length="408" mass="42300">MRTIRVQKFGGTSLTEVGQILQAAQLVREAREKGASPVVCVSARGATTDRLLAEAEAFASPNARELDQLLSTGEIASAAFMAMALQASGVPAVSLTGGQAGIDAVHVGGETRISAIETRRILAHLAEGTVVVVAGFQGHDEDGDVRTLGRGGSDTTAVALAVALGAGTCEIYTDVHGVYTADPRVVPDARVLPEVPHEVMSEMSISGARVLHSRAVELAAVHGTTITVGAPDTRIPGTIVQGRSGPMLENAGFVYAVTHDPNVAKVGVRLDEDGDGLGRVLLDVLHERLLPLHLTGWAGGPSTGLDLGFVVRGDRVEEVEELLRRSAGSHGLTYTIDTGAAQVSVVGVGLLNRPGLSRRILRVLGDLGITTEWMSLTQSRASVLVPASRVDKATAALHEAFGLGAAPA</sequence>
<dbReference type="GO" id="GO:0009089">
    <property type="term" value="P:lysine biosynthetic process via diaminopimelate"/>
    <property type="evidence" value="ECO:0007669"/>
    <property type="project" value="UniProtKB-UniPathway"/>
</dbReference>
<organism evidence="21 22">
    <name type="scientific">Marinactinospora thermotolerans DSM 45154</name>
    <dbReference type="NCBI Taxonomy" id="1122192"/>
    <lineage>
        <taxon>Bacteria</taxon>
        <taxon>Bacillati</taxon>
        <taxon>Actinomycetota</taxon>
        <taxon>Actinomycetes</taxon>
        <taxon>Streptosporangiales</taxon>
        <taxon>Nocardiopsidaceae</taxon>
        <taxon>Marinactinospora</taxon>
    </lineage>
</organism>
<dbReference type="InterPro" id="IPR036393">
    <property type="entry name" value="AceGlu_kinase-like_sf"/>
</dbReference>
<evidence type="ECO:0000256" key="15">
    <source>
        <dbReference type="ARBA" id="ARBA00047872"/>
    </source>
</evidence>
<comment type="pathway">
    <text evidence="3 18">Amino-acid biosynthesis; L-methionine biosynthesis via de novo pathway; L-homoserine from L-aspartate: step 1/3.</text>
</comment>
<evidence type="ECO:0000256" key="12">
    <source>
        <dbReference type="ARBA" id="ARBA00022840"/>
    </source>
</evidence>
<keyword evidence="10 16" id="KW-0547">Nucleotide-binding</keyword>
<dbReference type="InterPro" id="IPR001048">
    <property type="entry name" value="Asp/Glu/Uridylate_kinase"/>
</dbReference>
<comment type="pathway">
    <text evidence="4 18">Amino-acid biosynthesis; L-threonine biosynthesis; L-threonine from L-aspartate: step 1/5.</text>
</comment>
<evidence type="ECO:0000256" key="6">
    <source>
        <dbReference type="ARBA" id="ARBA00013059"/>
    </source>
</evidence>
<dbReference type="InterPro" id="IPR018042">
    <property type="entry name" value="Aspartate_kinase_CS"/>
</dbReference>
<dbReference type="EC" id="2.7.2.4" evidence="6 17"/>
<dbReference type="UniPathway" id="UPA00051">
    <property type="reaction ID" value="UER00462"/>
</dbReference>
<evidence type="ECO:0000256" key="11">
    <source>
        <dbReference type="ARBA" id="ARBA00022777"/>
    </source>
</evidence>
<feature type="binding site" evidence="16">
    <location>
        <position position="74"/>
    </location>
    <ligand>
        <name>substrate</name>
    </ligand>
</feature>
<evidence type="ECO:0000256" key="13">
    <source>
        <dbReference type="ARBA" id="ARBA00022915"/>
    </source>
</evidence>
<feature type="binding site" evidence="16">
    <location>
        <begin position="8"/>
        <end position="11"/>
    </location>
    <ligand>
        <name>ATP</name>
        <dbReference type="ChEBI" id="CHEBI:30616"/>
    </ligand>
</feature>
<comment type="catalytic activity">
    <reaction evidence="15 17">
        <text>L-aspartate + ATP = 4-phospho-L-aspartate + ADP</text>
        <dbReference type="Rhea" id="RHEA:23776"/>
        <dbReference type="ChEBI" id="CHEBI:29991"/>
        <dbReference type="ChEBI" id="CHEBI:30616"/>
        <dbReference type="ChEBI" id="CHEBI:57535"/>
        <dbReference type="ChEBI" id="CHEBI:456216"/>
        <dbReference type="EC" id="2.7.2.4"/>
    </reaction>
</comment>
<dbReference type="InterPro" id="IPR001341">
    <property type="entry name" value="Asp_kinase"/>
</dbReference>
<dbReference type="PIRSF" id="PIRSF000726">
    <property type="entry name" value="Asp_kin"/>
    <property type="match status" value="1"/>
</dbReference>
<evidence type="ECO:0000313" key="22">
    <source>
        <dbReference type="Proteomes" id="UP000190637"/>
    </source>
</evidence>
<protein>
    <recommendedName>
        <fullName evidence="7 17">Aspartokinase</fullName>
        <ecNumber evidence="6 17">2.7.2.4</ecNumber>
    </recommendedName>
</protein>
<evidence type="ECO:0000256" key="3">
    <source>
        <dbReference type="ARBA" id="ARBA00004986"/>
    </source>
</evidence>
<evidence type="ECO:0000259" key="20">
    <source>
        <dbReference type="Pfam" id="PF22468"/>
    </source>
</evidence>
<evidence type="ECO:0000256" key="18">
    <source>
        <dbReference type="RuleBase" id="RU004249"/>
    </source>
</evidence>
<dbReference type="InterPro" id="IPR045865">
    <property type="entry name" value="ACT-like_dom_sf"/>
</dbReference>
<evidence type="ECO:0000256" key="14">
    <source>
        <dbReference type="ARBA" id="ARBA00023154"/>
    </source>
</evidence>
<keyword evidence="12 16" id="KW-0067">ATP-binding</keyword>
<name>A0A1T4R907_9ACTN</name>
<evidence type="ECO:0000256" key="7">
    <source>
        <dbReference type="ARBA" id="ARBA00016273"/>
    </source>
</evidence>
<comment type="function">
    <text evidence="1">Catalyzes the phosphorylation of the beta-carboxyl group of aspartic acid with ATP to yield 4-phospho-L-aspartate, which is involved in the branched biosynthetic pathway leading to the biosynthesis of amino acids lysine, threonine, isoleucine and methionine.</text>
</comment>
<dbReference type="RefSeq" id="WP_078761915.1">
    <property type="nucleotide sequence ID" value="NZ_FUWS01000006.1"/>
</dbReference>
<keyword evidence="9 17" id="KW-0808">Transferase</keyword>
<evidence type="ECO:0000256" key="16">
    <source>
        <dbReference type="PIRSR" id="PIRSR000726-1"/>
    </source>
</evidence>
<dbReference type="OrthoDB" id="9799110at2"/>
<dbReference type="GO" id="GO:0009088">
    <property type="term" value="P:threonine biosynthetic process"/>
    <property type="evidence" value="ECO:0007669"/>
    <property type="project" value="UniProtKB-UniPathway"/>
</dbReference>
<dbReference type="GO" id="GO:0019877">
    <property type="term" value="P:diaminopimelate biosynthetic process"/>
    <property type="evidence" value="ECO:0007669"/>
    <property type="project" value="UniProtKB-KW"/>
</dbReference>
<dbReference type="PANTHER" id="PTHR21499:SF3">
    <property type="entry name" value="ASPARTOKINASE"/>
    <property type="match status" value="1"/>
</dbReference>
<dbReference type="InterPro" id="IPR054352">
    <property type="entry name" value="ACT_Aspartokinase"/>
</dbReference>
<dbReference type="NCBIfam" id="TIGR00657">
    <property type="entry name" value="asp_kinases"/>
    <property type="match status" value="1"/>
</dbReference>
<dbReference type="STRING" id="1122192.SAMN02745673_02617"/>
<keyword evidence="11 17" id="KW-0418">Kinase</keyword>
<dbReference type="Gene3D" id="3.40.1160.10">
    <property type="entry name" value="Acetylglutamate kinase-like"/>
    <property type="match status" value="1"/>
</dbReference>
<feature type="binding site" evidence="16">
    <location>
        <position position="179"/>
    </location>
    <ligand>
        <name>ATP</name>
        <dbReference type="ChEBI" id="CHEBI:30616"/>
    </ligand>
</feature>
<gene>
    <name evidence="21" type="ORF">SAMN02745673_02617</name>
</gene>
<dbReference type="EMBL" id="FUWS01000006">
    <property type="protein sequence ID" value="SKA12419.1"/>
    <property type="molecule type" value="Genomic_DNA"/>
</dbReference>
<evidence type="ECO:0000256" key="9">
    <source>
        <dbReference type="ARBA" id="ARBA00022679"/>
    </source>
</evidence>
<evidence type="ECO:0000256" key="10">
    <source>
        <dbReference type="ARBA" id="ARBA00022741"/>
    </source>
</evidence>
<accession>A0A1T4R907</accession>
<evidence type="ECO:0000259" key="19">
    <source>
        <dbReference type="Pfam" id="PF00696"/>
    </source>
</evidence>
<feature type="binding site" evidence="16">
    <location>
        <position position="184"/>
    </location>
    <ligand>
        <name>ATP</name>
        <dbReference type="ChEBI" id="CHEBI:30616"/>
    </ligand>
</feature>
<reference evidence="21 22" key="1">
    <citation type="submission" date="2017-02" db="EMBL/GenBank/DDBJ databases">
        <authorList>
            <person name="Peterson S.W."/>
        </authorList>
    </citation>
    <scope>NUCLEOTIDE SEQUENCE [LARGE SCALE GENOMIC DNA]</scope>
    <source>
        <strain evidence="21 22">DSM 45154</strain>
    </source>
</reference>
<keyword evidence="22" id="KW-1185">Reference proteome</keyword>
<evidence type="ECO:0000256" key="4">
    <source>
        <dbReference type="ARBA" id="ARBA00005139"/>
    </source>
</evidence>
<dbReference type="UniPathway" id="UPA00034">
    <property type="reaction ID" value="UER00015"/>
</dbReference>
<feature type="binding site" evidence="16">
    <location>
        <begin position="173"/>
        <end position="174"/>
    </location>
    <ligand>
        <name>ATP</name>
        <dbReference type="ChEBI" id="CHEBI:30616"/>
    </ligand>
</feature>
<dbReference type="GO" id="GO:0005524">
    <property type="term" value="F:ATP binding"/>
    <property type="evidence" value="ECO:0007669"/>
    <property type="project" value="UniProtKB-KW"/>
</dbReference>
<proteinExistence type="inferred from homology"/>
<keyword evidence="13" id="KW-0220">Diaminopimelate biosynthesis</keyword>
<dbReference type="Pfam" id="PF22468">
    <property type="entry name" value="ACT_9"/>
    <property type="match status" value="1"/>
</dbReference>
<comment type="similarity">
    <text evidence="5 17">Belongs to the aspartokinase family.</text>
</comment>
<evidence type="ECO:0000313" key="21">
    <source>
        <dbReference type="EMBL" id="SKA12419.1"/>
    </source>
</evidence>
<evidence type="ECO:0000256" key="2">
    <source>
        <dbReference type="ARBA" id="ARBA00004766"/>
    </source>
</evidence>
<dbReference type="PROSITE" id="PS00324">
    <property type="entry name" value="ASPARTOKINASE"/>
    <property type="match status" value="1"/>
</dbReference>
<comment type="pathway">
    <text evidence="2 18">Amino-acid biosynthesis; L-lysine biosynthesis via DAP pathway; (S)-tetrahydrodipicolinate from L-aspartate: step 1/4.</text>
</comment>
<dbReference type="GO" id="GO:0005829">
    <property type="term" value="C:cytosol"/>
    <property type="evidence" value="ECO:0007669"/>
    <property type="project" value="TreeGrafter"/>
</dbReference>
<evidence type="ECO:0000256" key="1">
    <source>
        <dbReference type="ARBA" id="ARBA00002843"/>
    </source>
</evidence>
<evidence type="ECO:0000256" key="8">
    <source>
        <dbReference type="ARBA" id="ARBA00022605"/>
    </source>
</evidence>
<feature type="binding site" evidence="16">
    <location>
        <position position="48"/>
    </location>
    <ligand>
        <name>substrate</name>
    </ligand>
</feature>
<dbReference type="Gene3D" id="3.30.2130.10">
    <property type="entry name" value="VC0802-like"/>
    <property type="match status" value="1"/>
</dbReference>
<dbReference type="InterPro" id="IPR005260">
    <property type="entry name" value="Asp_kin_monofn"/>
</dbReference>